<dbReference type="InterPro" id="IPR001763">
    <property type="entry name" value="Rhodanese-like_dom"/>
</dbReference>
<feature type="binding site" evidence="11">
    <location>
        <position position="97"/>
    </location>
    <ligand>
        <name>ATP</name>
        <dbReference type="ChEBI" id="CHEBI:30616"/>
    </ligand>
</feature>
<feature type="coiled-coil region" evidence="12">
    <location>
        <begin position="3"/>
        <end position="30"/>
    </location>
</feature>
<dbReference type="GO" id="GO:0070566">
    <property type="term" value="F:adenylyltransferase activity"/>
    <property type="evidence" value="ECO:0007669"/>
    <property type="project" value="InterPro"/>
</dbReference>
<dbReference type="GeneID" id="107219068"/>
<feature type="active site" description="Cysteine persulfide intermediate; for sulfurtransferase activity" evidence="11">
    <location>
        <position position="391"/>
    </location>
</feature>
<dbReference type="Pfam" id="PF00581">
    <property type="entry name" value="Rhodanese"/>
    <property type="match status" value="1"/>
</dbReference>
<dbReference type="GO" id="GO:0004792">
    <property type="term" value="F:thiosulfate-cyanide sulfurtransferase activity"/>
    <property type="evidence" value="ECO:0007669"/>
    <property type="project" value="TreeGrafter"/>
</dbReference>
<dbReference type="SUPFAM" id="SSF69572">
    <property type="entry name" value="Activating enzymes of the ubiquitin-like proteins"/>
    <property type="match status" value="1"/>
</dbReference>
<dbReference type="EC" id="2.8.1.-" evidence="11"/>
<feature type="binding site" evidence="11">
    <location>
        <position position="283"/>
    </location>
    <ligand>
        <name>Zn(2+)</name>
        <dbReference type="ChEBI" id="CHEBI:29105"/>
    </ligand>
</feature>
<evidence type="ECO:0000256" key="4">
    <source>
        <dbReference type="ARBA" id="ARBA00022694"/>
    </source>
</evidence>
<dbReference type="Proteomes" id="UP000829291">
    <property type="component" value="Chromosome 7"/>
</dbReference>
<keyword evidence="8 11" id="KW-0067">ATP-binding</keyword>
<keyword evidence="9 11" id="KW-0501">Molybdenum cofactor biosynthesis</keyword>
<dbReference type="NCBIfam" id="NF004281">
    <property type="entry name" value="PRK05690.1"/>
    <property type="match status" value="1"/>
</dbReference>
<dbReference type="EC" id="2.7.7.-" evidence="11"/>
<dbReference type="InParanoid" id="A0A6J0BCJ3"/>
<keyword evidence="12" id="KW-0175">Coiled coil</keyword>
<keyword evidence="14" id="KW-1185">Reference proteome</keyword>
<keyword evidence="7 11" id="KW-0862">Zinc</keyword>
<feature type="active site" description="Glycyl thioester intermediate; for adenylyltransferase activity" evidence="11">
    <location>
        <position position="222"/>
    </location>
</feature>
<keyword evidence="3 11" id="KW-0808">Transferase</keyword>
<keyword evidence="15" id="KW-0548">Nucleotidyltransferase</keyword>
<dbReference type="OrthoDB" id="10261062at2759"/>
<evidence type="ECO:0000313" key="15">
    <source>
        <dbReference type="RefSeq" id="XP_015512629.1"/>
    </source>
</evidence>
<dbReference type="Pfam" id="PF00899">
    <property type="entry name" value="ThiF"/>
    <property type="match status" value="1"/>
</dbReference>
<comment type="function">
    <text evidence="11">Plays a central role in 2-thiolation of mcm(5)S(2)U at tRNA wobble positions of cytosolic tRNA(Lys), tRNA(Glu) and tRNA(Gln). Acts by mediating the C-terminal thiocarboxylation of the sulfur carrier URM1. Its N-terminus first activates URM1 as acyl-adenylate (-COAMP), then the persulfide sulfur on the catalytic cysteine is transferred to URM1 to form thiocarboxylation (-COSH) of its C-terminus. The reaction probably involves hydrogen sulfide that is generated from the persulfide intermediate and that acts as nucleophile towards URM1. Subsequently, a transient disulfide bond is formed. Does not use thiosulfate as sulfur donor; NFS1 probably acting as a sulfur donor for thiocarboxylation reactions.</text>
</comment>
<keyword evidence="6 11" id="KW-0547">Nucleotide-binding</keyword>
<keyword evidence="5 11" id="KW-0479">Metal-binding</keyword>
<evidence type="ECO:0000256" key="1">
    <source>
        <dbReference type="ARBA" id="ARBA00004514"/>
    </source>
</evidence>
<keyword evidence="2 11" id="KW-0963">Cytoplasm</keyword>
<proteinExistence type="inferred from homology"/>
<evidence type="ECO:0000256" key="5">
    <source>
        <dbReference type="ARBA" id="ARBA00022723"/>
    </source>
</evidence>
<evidence type="ECO:0000256" key="8">
    <source>
        <dbReference type="ARBA" id="ARBA00022840"/>
    </source>
</evidence>
<evidence type="ECO:0000256" key="2">
    <source>
        <dbReference type="ARBA" id="ARBA00022490"/>
    </source>
</evidence>
<dbReference type="CDD" id="cd00757">
    <property type="entry name" value="ThiF_MoeB_HesA_family"/>
    <property type="match status" value="1"/>
</dbReference>
<feature type="binding site" evidence="11">
    <location>
        <position position="121"/>
    </location>
    <ligand>
        <name>ATP</name>
        <dbReference type="ChEBI" id="CHEBI:30616"/>
    </ligand>
</feature>
<feature type="binding site" evidence="11">
    <location>
        <position position="208"/>
    </location>
    <ligand>
        <name>Zn(2+)</name>
        <dbReference type="ChEBI" id="CHEBI:29105"/>
    </ligand>
</feature>
<evidence type="ECO:0000256" key="6">
    <source>
        <dbReference type="ARBA" id="ARBA00022741"/>
    </source>
</evidence>
<dbReference type="KEGG" id="nlo:107219068"/>
<dbReference type="GO" id="GO:0032447">
    <property type="term" value="P:protein urmylation"/>
    <property type="evidence" value="ECO:0007669"/>
    <property type="project" value="TreeGrafter"/>
</dbReference>
<gene>
    <name evidence="15" type="primary">LOC107219068</name>
</gene>
<dbReference type="AlphaFoldDB" id="A0A6J0BCJ3"/>
<keyword evidence="4 11" id="KW-0819">tRNA processing</keyword>
<dbReference type="FunCoup" id="A0A6J0BCJ3">
    <property type="interactions" value="403"/>
</dbReference>
<evidence type="ECO:0000256" key="11">
    <source>
        <dbReference type="HAMAP-Rule" id="MF_03049"/>
    </source>
</evidence>
<feature type="binding site" evidence="11">
    <location>
        <position position="280"/>
    </location>
    <ligand>
        <name>Zn(2+)</name>
        <dbReference type="ChEBI" id="CHEBI:29105"/>
    </ligand>
</feature>
<evidence type="ECO:0000313" key="14">
    <source>
        <dbReference type="Proteomes" id="UP000829291"/>
    </source>
</evidence>
<reference evidence="15" key="1">
    <citation type="submission" date="2025-08" db="UniProtKB">
        <authorList>
            <consortium name="RefSeq"/>
        </authorList>
    </citation>
    <scope>IDENTIFICATION</scope>
    <source>
        <tissue evidence="15">Thorax and Abdomen</tissue>
    </source>
</reference>
<feature type="binding site" evidence="11">
    <location>
        <position position="205"/>
    </location>
    <ligand>
        <name>Zn(2+)</name>
        <dbReference type="ChEBI" id="CHEBI:29105"/>
    </ligand>
</feature>
<dbReference type="CTD" id="34187"/>
<comment type="pathway">
    <text evidence="11">tRNA modification; 5-methoxycarbonylmethyl-2-thiouridine-tRNA biosynthesis.</text>
</comment>
<dbReference type="InterPro" id="IPR035985">
    <property type="entry name" value="Ubiquitin-activating_enz"/>
</dbReference>
<dbReference type="PANTHER" id="PTHR10953">
    <property type="entry name" value="UBIQUITIN-ACTIVATING ENZYME E1"/>
    <property type="match status" value="1"/>
</dbReference>
<dbReference type="SMART" id="SM00450">
    <property type="entry name" value="RHOD"/>
    <property type="match status" value="1"/>
</dbReference>
<feature type="binding site" evidence="11">
    <location>
        <position position="76"/>
    </location>
    <ligand>
        <name>ATP</name>
        <dbReference type="ChEBI" id="CHEBI:30616"/>
    </ligand>
</feature>
<evidence type="ECO:0000256" key="7">
    <source>
        <dbReference type="ARBA" id="ARBA00022833"/>
    </source>
</evidence>
<feature type="binding site" evidence="11">
    <location>
        <begin position="104"/>
        <end position="108"/>
    </location>
    <ligand>
        <name>ATP</name>
        <dbReference type="ChEBI" id="CHEBI:30616"/>
    </ligand>
</feature>
<dbReference type="PROSITE" id="PS50206">
    <property type="entry name" value="RHODANESE_3"/>
    <property type="match status" value="1"/>
</dbReference>
<evidence type="ECO:0000256" key="12">
    <source>
        <dbReference type="SAM" id="Coils"/>
    </source>
</evidence>
<comment type="similarity">
    <text evidence="11">In the N-terminal section; belongs to the HesA/MoeB/ThiF family. UBA4 subfamily.</text>
</comment>
<dbReference type="GO" id="GO:0005524">
    <property type="term" value="F:ATP binding"/>
    <property type="evidence" value="ECO:0007669"/>
    <property type="project" value="UniProtKB-KW"/>
</dbReference>
<dbReference type="InterPro" id="IPR028885">
    <property type="entry name" value="MOCS3/Uba4"/>
</dbReference>
<evidence type="ECO:0000256" key="3">
    <source>
        <dbReference type="ARBA" id="ARBA00022679"/>
    </source>
</evidence>
<comment type="subcellular location">
    <subcellularLocation>
        <location evidence="1">Cytoplasm</location>
        <location evidence="1">Cytosol</location>
    </subcellularLocation>
</comment>
<dbReference type="GO" id="GO:0046872">
    <property type="term" value="F:metal ion binding"/>
    <property type="evidence" value="ECO:0007669"/>
    <property type="project" value="UniProtKB-KW"/>
</dbReference>
<dbReference type="PANTHER" id="PTHR10953:SF102">
    <property type="entry name" value="ADENYLYLTRANSFERASE AND SULFURTRANSFERASE MOCS3"/>
    <property type="match status" value="1"/>
</dbReference>
<name>A0A6J0BCJ3_NEOLC</name>
<dbReference type="InterPro" id="IPR045886">
    <property type="entry name" value="ThiF/MoeB/HesA"/>
</dbReference>
<dbReference type="FunFam" id="3.40.250.10:FF:000014">
    <property type="entry name" value="Adenylyltransferase and sulfurtransferase MOCS3"/>
    <property type="match status" value="1"/>
</dbReference>
<sequence>MNEEELIREIVALRKTLREKKDTLRRLQRDKHVVQECGLTNEEIGRYSRQILVPEIGVKGQLKLKKSSVLIVGAGGLGCPAALYLVGAGIGHIGIIDYDEVEINNLHRQLLHSEESIRVSKVVSATAALTRLNSSVNITPYKMQLDSSNALGIVKQYDVILDATDNVATRYLLNDACVLTGKPLVSGSALKFEGQLTVYNYRGPCYRCVFPTPPPPETVTNCGDGGVLGAAVGTIGVLQALEAMKIILEMSGVLAGRLLLFDGTETLFRNVKLRPKNQNCLICGDNSTIDKLIDYEEFCRAKANDKNPGLKLLKESERLSVKEYHKFADSSATSHVLIDVRSHEEFEICKLPNSINVPFTQISKPNGHALVEQVIRSMRNGDTRIDVIVICRRGNDSQKAVKILKGLINDEAVNIRDVIGGIHAWAKNVDPTFPIY</sequence>
<dbReference type="GO" id="GO:0006777">
    <property type="term" value="P:Mo-molybdopterin cofactor biosynthetic process"/>
    <property type="evidence" value="ECO:0007669"/>
    <property type="project" value="UniProtKB-UniRule"/>
</dbReference>
<feature type="binding site" evidence="11">
    <location>
        <begin position="165"/>
        <end position="166"/>
    </location>
    <ligand>
        <name>ATP</name>
        <dbReference type="ChEBI" id="CHEBI:30616"/>
    </ligand>
</feature>
<dbReference type="Gene3D" id="3.40.250.10">
    <property type="entry name" value="Rhodanese-like domain"/>
    <property type="match status" value="1"/>
</dbReference>
<dbReference type="RefSeq" id="XP_015512629.1">
    <property type="nucleotide sequence ID" value="XM_015657143.2"/>
</dbReference>
<keyword evidence="10 11" id="KW-0511">Multifunctional enzyme</keyword>
<dbReference type="HAMAP" id="MF_03049">
    <property type="entry name" value="MOCS3_Uba4"/>
    <property type="match status" value="1"/>
</dbReference>
<dbReference type="Gene3D" id="3.40.50.720">
    <property type="entry name" value="NAD(P)-binding Rossmann-like Domain"/>
    <property type="match status" value="1"/>
</dbReference>
<dbReference type="GO" id="GO:0042292">
    <property type="term" value="F:URM1 activating enzyme activity"/>
    <property type="evidence" value="ECO:0007669"/>
    <property type="project" value="TreeGrafter"/>
</dbReference>
<evidence type="ECO:0000256" key="9">
    <source>
        <dbReference type="ARBA" id="ARBA00023150"/>
    </source>
</evidence>
<dbReference type="InterPro" id="IPR000594">
    <property type="entry name" value="ThiF_NAD_FAD-bd"/>
</dbReference>
<comment type="cofactor">
    <cofactor evidence="11">
        <name>Zn(2+)</name>
        <dbReference type="ChEBI" id="CHEBI:29105"/>
    </cofactor>
    <text evidence="11">Binds 1 zinc ion per subunit.</text>
</comment>
<accession>A0A6J0BCJ3</accession>
<dbReference type="GO" id="GO:0005829">
    <property type="term" value="C:cytosol"/>
    <property type="evidence" value="ECO:0007669"/>
    <property type="project" value="UniProtKB-SubCell"/>
</dbReference>
<protein>
    <recommendedName>
        <fullName evidence="11">Adenylyltransferase and sulfurtransferase MOCS3 homolog</fullName>
    </recommendedName>
    <alternativeName>
        <fullName evidence="11">UBA4 homolog</fullName>
    </alternativeName>
    <alternativeName>
        <fullName evidence="11">Ubiquitin-like protein activator 4 homolog</fullName>
    </alternativeName>
    <domain>
        <recommendedName>
            <fullName evidence="11">Adenylyltransferase</fullName>
            <ecNumber evidence="11">2.7.7.-</ecNumber>
        </recommendedName>
    </domain>
    <domain>
        <recommendedName>
            <fullName evidence="11">Sulfurtransferase</fullName>
            <ecNumber evidence="11">2.8.1.-</ecNumber>
        </recommendedName>
    </domain>
</protein>
<feature type="domain" description="Rhodanese" evidence="13">
    <location>
        <begin position="331"/>
        <end position="434"/>
    </location>
</feature>
<organism evidence="15">
    <name type="scientific">Neodiprion lecontei</name>
    <name type="common">Redheaded pine sawfly</name>
    <dbReference type="NCBI Taxonomy" id="441921"/>
    <lineage>
        <taxon>Eukaryota</taxon>
        <taxon>Metazoa</taxon>
        <taxon>Ecdysozoa</taxon>
        <taxon>Arthropoda</taxon>
        <taxon>Hexapoda</taxon>
        <taxon>Insecta</taxon>
        <taxon>Pterygota</taxon>
        <taxon>Neoptera</taxon>
        <taxon>Endopterygota</taxon>
        <taxon>Hymenoptera</taxon>
        <taxon>Tenthredinoidea</taxon>
        <taxon>Diprionidae</taxon>
        <taxon>Diprioninae</taxon>
        <taxon>Neodiprion</taxon>
    </lineage>
</organism>
<dbReference type="UniPathway" id="UPA00988"/>
<evidence type="ECO:0000256" key="10">
    <source>
        <dbReference type="ARBA" id="ARBA00023268"/>
    </source>
</evidence>
<dbReference type="InterPro" id="IPR036873">
    <property type="entry name" value="Rhodanese-like_dom_sf"/>
</dbReference>
<evidence type="ECO:0000259" key="13">
    <source>
        <dbReference type="PROSITE" id="PS50206"/>
    </source>
</evidence>
<dbReference type="GO" id="GO:0002143">
    <property type="term" value="P:tRNA wobble position uridine thiolation"/>
    <property type="evidence" value="ECO:0007669"/>
    <property type="project" value="InterPro"/>
</dbReference>
<dbReference type="FunFam" id="3.40.50.720:FF:000206">
    <property type="entry name" value="Adenylyltransferase and sulfurtransferase MOCS3"/>
    <property type="match status" value="1"/>
</dbReference>